<sequence length="144" mass="17049">MSSNKPSIRKPSTKKNRIHLKEYFDFRNNQINQIGLIFFSAFVISTTLIYVFNERFSENRWKDNPKKRYQMVDDIKDRNLFINDTKYEVLKQLGRPNDSLSAELIQYNYYIGKSAKFSSGEIKQLSIIFKKDTVIKVMVTSRTD</sequence>
<keyword evidence="3" id="KW-1185">Reference proteome</keyword>
<reference evidence="2 3" key="1">
    <citation type="journal article" date="2023" name="Int. J. Syst. Evol. Microbiol.">
        <title>Winogradskyella bathintestinalis sp. nov., isolated from the intestine of the deep-sea loosejaw dragonfish, Malacosteus niger.</title>
        <authorList>
            <person name="Uniacke-Lowe S."/>
            <person name="Johnson C.N."/>
            <person name="Stanton C."/>
            <person name="Hill C."/>
            <person name="Ross P."/>
        </authorList>
    </citation>
    <scope>NUCLEOTIDE SEQUENCE [LARGE SCALE GENOMIC DNA]</scope>
    <source>
        <strain evidence="2 3">APC 3343</strain>
    </source>
</reference>
<keyword evidence="1" id="KW-0472">Membrane</keyword>
<evidence type="ECO:0000313" key="2">
    <source>
        <dbReference type="EMBL" id="MDN3491824.1"/>
    </source>
</evidence>
<dbReference type="EMBL" id="JASDDK010000001">
    <property type="protein sequence ID" value="MDN3491824.1"/>
    <property type="molecule type" value="Genomic_DNA"/>
</dbReference>
<gene>
    <name evidence="2" type="ORF">QMA06_03755</name>
</gene>
<evidence type="ECO:0000256" key="1">
    <source>
        <dbReference type="SAM" id="Phobius"/>
    </source>
</evidence>
<organism evidence="2 3">
    <name type="scientific">Winogradskyella bathintestinalis</name>
    <dbReference type="NCBI Taxonomy" id="3035208"/>
    <lineage>
        <taxon>Bacteria</taxon>
        <taxon>Pseudomonadati</taxon>
        <taxon>Bacteroidota</taxon>
        <taxon>Flavobacteriia</taxon>
        <taxon>Flavobacteriales</taxon>
        <taxon>Flavobacteriaceae</taxon>
        <taxon>Winogradskyella</taxon>
    </lineage>
</organism>
<dbReference type="RefSeq" id="WP_290205514.1">
    <property type="nucleotide sequence ID" value="NZ_JASDDK010000001.1"/>
</dbReference>
<accession>A0ABT7ZS34</accession>
<protein>
    <recommendedName>
        <fullName evidence="4">Lipoprotein SmpA/OmlA domain-containing protein</fullName>
    </recommendedName>
</protein>
<evidence type="ECO:0008006" key="4">
    <source>
        <dbReference type="Google" id="ProtNLM"/>
    </source>
</evidence>
<evidence type="ECO:0000313" key="3">
    <source>
        <dbReference type="Proteomes" id="UP001231197"/>
    </source>
</evidence>
<keyword evidence="1" id="KW-0812">Transmembrane</keyword>
<dbReference type="Proteomes" id="UP001231197">
    <property type="component" value="Unassembled WGS sequence"/>
</dbReference>
<proteinExistence type="predicted"/>
<feature type="transmembrane region" description="Helical" evidence="1">
    <location>
        <begin position="31"/>
        <end position="52"/>
    </location>
</feature>
<keyword evidence="1" id="KW-1133">Transmembrane helix</keyword>
<comment type="caution">
    <text evidence="2">The sequence shown here is derived from an EMBL/GenBank/DDBJ whole genome shotgun (WGS) entry which is preliminary data.</text>
</comment>
<name>A0ABT7ZS34_9FLAO</name>